<comment type="caution">
    <text evidence="1">The sequence shown here is derived from an EMBL/GenBank/DDBJ whole genome shotgun (WGS) entry which is preliminary data.</text>
</comment>
<accession>A0A2W2EWJ1</accession>
<dbReference type="Proteomes" id="UP000248544">
    <property type="component" value="Unassembled WGS sequence"/>
</dbReference>
<protein>
    <submittedName>
        <fullName evidence="1">Uncharacterized protein</fullName>
    </submittedName>
</protein>
<name>A0A2W2EWJ1_9ACTN</name>
<reference evidence="1 2" key="1">
    <citation type="submission" date="2018-01" db="EMBL/GenBank/DDBJ databases">
        <title>Draft genome sequence of Sphaerisporangium sp. 7K107.</title>
        <authorList>
            <person name="Sahin N."/>
            <person name="Saygin H."/>
            <person name="Ay H."/>
        </authorList>
    </citation>
    <scope>NUCLEOTIDE SEQUENCE [LARGE SCALE GENOMIC DNA]</scope>
    <source>
        <strain evidence="1 2">7K107</strain>
    </source>
</reference>
<gene>
    <name evidence="1" type="ORF">C1I98_38535</name>
</gene>
<sequence>MAVHISKGLVERLAAGPVRRKVERVVESAARETRDRAPDAAWQSLLERAERATALAYGLGWTFAERPEIAVADDRDGPRPSGGPLGVRLTLLLTGVPVTRAGVDASPGVPV</sequence>
<evidence type="ECO:0000313" key="2">
    <source>
        <dbReference type="Proteomes" id="UP000248544"/>
    </source>
</evidence>
<evidence type="ECO:0000313" key="1">
    <source>
        <dbReference type="EMBL" id="PZG17920.1"/>
    </source>
</evidence>
<dbReference type="AlphaFoldDB" id="A0A2W2EWJ1"/>
<dbReference type="EMBL" id="POUA01000682">
    <property type="protein sequence ID" value="PZG17920.1"/>
    <property type="molecule type" value="Genomic_DNA"/>
</dbReference>
<dbReference type="RefSeq" id="WP_111172146.1">
    <property type="nucleotide sequence ID" value="NZ_POUA01000682.1"/>
</dbReference>
<proteinExistence type="predicted"/>
<keyword evidence="2" id="KW-1185">Reference proteome</keyword>
<organism evidence="1 2">
    <name type="scientific">Spongiactinospora gelatinilytica</name>
    <dbReference type="NCBI Taxonomy" id="2666298"/>
    <lineage>
        <taxon>Bacteria</taxon>
        <taxon>Bacillati</taxon>
        <taxon>Actinomycetota</taxon>
        <taxon>Actinomycetes</taxon>
        <taxon>Streptosporangiales</taxon>
        <taxon>Streptosporangiaceae</taxon>
        <taxon>Spongiactinospora</taxon>
    </lineage>
</organism>